<dbReference type="GO" id="GO:0042765">
    <property type="term" value="C:GPI-anchor transamidase complex"/>
    <property type="evidence" value="ECO:0007669"/>
    <property type="project" value="InterPro"/>
</dbReference>
<proteinExistence type="predicted"/>
<feature type="transmembrane region" description="Helical" evidence="1">
    <location>
        <begin position="492"/>
        <end position="513"/>
    </location>
</feature>
<dbReference type="InterPro" id="IPR007245">
    <property type="entry name" value="PIG-T"/>
</dbReference>
<evidence type="ECO:0008006" key="5">
    <source>
        <dbReference type="Google" id="ProtNLM"/>
    </source>
</evidence>
<evidence type="ECO:0000256" key="2">
    <source>
        <dbReference type="SAM" id="SignalP"/>
    </source>
</evidence>
<evidence type="ECO:0000313" key="3">
    <source>
        <dbReference type="EMBL" id="EFI99322.1"/>
    </source>
</evidence>
<evidence type="ECO:0000313" key="4">
    <source>
        <dbReference type="Proteomes" id="UP000007431"/>
    </source>
</evidence>
<dbReference type="KEGG" id="scm:SCHCO_02663970"/>
<dbReference type="EMBL" id="GL377304">
    <property type="protein sequence ID" value="EFI99322.1"/>
    <property type="molecule type" value="Genomic_DNA"/>
</dbReference>
<dbReference type="HOGENOM" id="CLU_021459_2_0_1"/>
<dbReference type="OrthoDB" id="331263at2759"/>
<name>D8PYV1_SCHCM</name>
<feature type="chain" id="PRO_5003120434" description="GPI transamidase component PIG-T" evidence="2">
    <location>
        <begin position="21"/>
        <end position="527"/>
    </location>
</feature>
<dbReference type="AlphaFoldDB" id="D8PYV1"/>
<dbReference type="InParanoid" id="D8PYV1"/>
<dbReference type="VEuPathDB" id="FungiDB:SCHCODRAFT_02663970"/>
<keyword evidence="1" id="KW-0812">Transmembrane</keyword>
<accession>D8PYV1</accession>
<organism evidence="4">
    <name type="scientific">Schizophyllum commune (strain H4-8 / FGSC 9210)</name>
    <name type="common">Split gill fungus</name>
    <dbReference type="NCBI Taxonomy" id="578458"/>
    <lineage>
        <taxon>Eukaryota</taxon>
        <taxon>Fungi</taxon>
        <taxon>Dikarya</taxon>
        <taxon>Basidiomycota</taxon>
        <taxon>Agaricomycotina</taxon>
        <taxon>Agaricomycetes</taxon>
        <taxon>Agaricomycetidae</taxon>
        <taxon>Agaricales</taxon>
        <taxon>Schizophyllaceae</taxon>
        <taxon>Schizophyllum</taxon>
    </lineage>
</organism>
<keyword evidence="1" id="KW-0472">Membrane</keyword>
<feature type="signal peptide" evidence="2">
    <location>
        <begin position="1"/>
        <end position="20"/>
    </location>
</feature>
<dbReference type="PANTHER" id="PTHR12959">
    <property type="entry name" value="GPI TRANSAMIDASE COMPONENT PIG-T-RELATED"/>
    <property type="match status" value="1"/>
</dbReference>
<dbReference type="GO" id="GO:0016255">
    <property type="term" value="P:attachment of GPI anchor to protein"/>
    <property type="evidence" value="ECO:0007669"/>
    <property type="project" value="InterPro"/>
</dbReference>
<dbReference type="STRING" id="578458.D8PYV1"/>
<gene>
    <name evidence="3" type="ORF">SCHCODRAFT_81591</name>
</gene>
<dbReference type="RefSeq" id="XP_003034225.1">
    <property type="nucleotide sequence ID" value="XM_003034179.1"/>
</dbReference>
<dbReference type="PANTHER" id="PTHR12959:SF11">
    <property type="entry name" value="GPI TRANSAMIDASE COMPONENT PIG-T"/>
    <property type="match status" value="1"/>
</dbReference>
<sequence>MVNCWRCVAVVFGVVAAVASNELADEAFEEDLFVKPLPDGKVLSKFTFKTLLKGATPRRPSQPEDSAQHYTLFPLALGRVIREYAVDELHLSLNAGHWQYERWGMPEEPNVGTGAELWAWLAEEDPTTLDARWSGVRNALAGLFCATLGTMDEWRTTSPALTYPPEGGLPAWNVTHHLRHATLPSEHVCTENLTPFRKLLPCKSRSGIASLLDPHHLFDGDWHGLGVHVRWIPEEGIEVRLTAQVVSDLFRTLNTDKRDWSFQTLFGRTIEKACPVAGRSTVRVTLPIHEPYQIHPEPTLVKDNLAIYEVAQGPVPLDVDMKWPMPQNWRASNNASHPLSIRRALRGFSQERGQLSIVIKNELPSEVRLRYLETLPWFVQMYLHTMRIESNGVLQDDLLSDISYIPTIPHSRPTTFQATLALPASSTTEITFDVTKAFLRYTEHLPDAQRGWDLPPAVFVPLDADPGVLPPTRIYTPILLVDLATPDFSMPYNVIILSCSLIAFLFGSTFNLLTRKFVVIRLDQARR</sequence>
<keyword evidence="1" id="KW-1133">Transmembrane helix</keyword>
<evidence type="ECO:0000256" key="1">
    <source>
        <dbReference type="SAM" id="Phobius"/>
    </source>
</evidence>
<dbReference type="FunCoup" id="D8PYV1">
    <property type="interactions" value="256"/>
</dbReference>
<dbReference type="eggNOG" id="KOG2407">
    <property type="taxonomic scope" value="Eukaryota"/>
</dbReference>
<dbReference type="OMA" id="NHGHYIG"/>
<reference evidence="3 4" key="1">
    <citation type="journal article" date="2010" name="Nat. Biotechnol.">
        <title>Genome sequence of the model mushroom Schizophyllum commune.</title>
        <authorList>
            <person name="Ohm R.A."/>
            <person name="de Jong J.F."/>
            <person name="Lugones L.G."/>
            <person name="Aerts A."/>
            <person name="Kothe E."/>
            <person name="Stajich J.E."/>
            <person name="de Vries R.P."/>
            <person name="Record E."/>
            <person name="Levasseur A."/>
            <person name="Baker S.E."/>
            <person name="Bartholomew K.A."/>
            <person name="Coutinho P.M."/>
            <person name="Erdmann S."/>
            <person name="Fowler T.J."/>
            <person name="Gathman A.C."/>
            <person name="Lombard V."/>
            <person name="Henrissat B."/>
            <person name="Knabe N."/>
            <person name="Kuees U."/>
            <person name="Lilly W.W."/>
            <person name="Lindquist E."/>
            <person name="Lucas S."/>
            <person name="Magnuson J.K."/>
            <person name="Piumi F."/>
            <person name="Raudaskoski M."/>
            <person name="Salamov A."/>
            <person name="Schmutz J."/>
            <person name="Schwarze F.W.M.R."/>
            <person name="vanKuyk P.A."/>
            <person name="Horton J.S."/>
            <person name="Grigoriev I.V."/>
            <person name="Woesten H.A.B."/>
        </authorList>
    </citation>
    <scope>NUCLEOTIDE SEQUENCE [LARGE SCALE GENOMIC DNA]</scope>
    <source>
        <strain evidence="4">H4-8 / FGSC 9210</strain>
    </source>
</reference>
<keyword evidence="2" id="KW-0732">Signal</keyword>
<dbReference type="Proteomes" id="UP000007431">
    <property type="component" value="Unassembled WGS sequence"/>
</dbReference>
<protein>
    <recommendedName>
        <fullName evidence="5">GPI transamidase component PIG-T</fullName>
    </recommendedName>
</protein>
<dbReference type="Pfam" id="PF04113">
    <property type="entry name" value="Gpi16"/>
    <property type="match status" value="2"/>
</dbReference>
<keyword evidence="4" id="KW-1185">Reference proteome</keyword>
<dbReference type="GeneID" id="9585272"/>